<reference evidence="1 2" key="1">
    <citation type="submission" date="2021-06" db="EMBL/GenBank/DDBJ databases">
        <title>Chromosome-level genome assembly of the red-tail catfish (Hemibagrus wyckioides).</title>
        <authorList>
            <person name="Shao F."/>
        </authorList>
    </citation>
    <scope>NUCLEOTIDE SEQUENCE [LARGE SCALE GENOMIC DNA]</scope>
    <source>
        <strain evidence="1">EC202008001</strain>
        <tissue evidence="1">Blood</tissue>
    </source>
</reference>
<name>A0A9D3P6H9_9TELE</name>
<protein>
    <submittedName>
        <fullName evidence="1">Uncharacterized protein</fullName>
    </submittedName>
</protein>
<comment type="caution">
    <text evidence="1">The sequence shown here is derived from an EMBL/GenBank/DDBJ whole genome shotgun (WGS) entry which is preliminary data.</text>
</comment>
<dbReference type="EMBL" id="JAHKSW010000001">
    <property type="protein sequence ID" value="KAG7335588.1"/>
    <property type="molecule type" value="Genomic_DNA"/>
</dbReference>
<evidence type="ECO:0000313" key="2">
    <source>
        <dbReference type="Proteomes" id="UP000824219"/>
    </source>
</evidence>
<sequence length="94" mass="10667">MPRKRNTRRRESTRGRILNGCALPADAALQHFGSISLAAQRQLLRFQLFPSDHSILAPKHHGSKQVVSKTRGGLRCQFRFRFQLPDPCRSGAEE</sequence>
<evidence type="ECO:0000313" key="1">
    <source>
        <dbReference type="EMBL" id="KAG7335588.1"/>
    </source>
</evidence>
<accession>A0A9D3P6H9</accession>
<keyword evidence="2" id="KW-1185">Reference proteome</keyword>
<dbReference type="Proteomes" id="UP000824219">
    <property type="component" value="Linkage Group LG01"/>
</dbReference>
<gene>
    <name evidence="1" type="ORF">KOW79_000281</name>
</gene>
<proteinExistence type="predicted"/>
<organism evidence="1 2">
    <name type="scientific">Hemibagrus wyckioides</name>
    <dbReference type="NCBI Taxonomy" id="337641"/>
    <lineage>
        <taxon>Eukaryota</taxon>
        <taxon>Metazoa</taxon>
        <taxon>Chordata</taxon>
        <taxon>Craniata</taxon>
        <taxon>Vertebrata</taxon>
        <taxon>Euteleostomi</taxon>
        <taxon>Actinopterygii</taxon>
        <taxon>Neopterygii</taxon>
        <taxon>Teleostei</taxon>
        <taxon>Ostariophysi</taxon>
        <taxon>Siluriformes</taxon>
        <taxon>Bagridae</taxon>
        <taxon>Hemibagrus</taxon>
    </lineage>
</organism>
<dbReference type="AlphaFoldDB" id="A0A9D3P6H9"/>